<keyword evidence="3" id="KW-1185">Reference proteome</keyword>
<accession>A0A6J2UQ01</accession>
<keyword evidence="2" id="KW-0812">Transmembrane</keyword>
<feature type="region of interest" description="Disordered" evidence="1">
    <location>
        <begin position="84"/>
        <end position="115"/>
    </location>
</feature>
<keyword evidence="2" id="KW-0472">Membrane</keyword>
<dbReference type="AlphaFoldDB" id="A0A6J2UQ01"/>
<proteinExistence type="predicted"/>
<evidence type="ECO:0000313" key="4">
    <source>
        <dbReference type="RefSeq" id="XP_030621151.1"/>
    </source>
</evidence>
<evidence type="ECO:0000256" key="1">
    <source>
        <dbReference type="SAM" id="MobiDB-lite"/>
    </source>
</evidence>
<dbReference type="RefSeq" id="XP_030621151.1">
    <property type="nucleotide sequence ID" value="XM_030765291.1"/>
</dbReference>
<organism evidence="3 4">
    <name type="scientific">Chanos chanos</name>
    <name type="common">Milkfish</name>
    <name type="synonym">Mugil chanos</name>
    <dbReference type="NCBI Taxonomy" id="29144"/>
    <lineage>
        <taxon>Eukaryota</taxon>
        <taxon>Metazoa</taxon>
        <taxon>Chordata</taxon>
        <taxon>Craniata</taxon>
        <taxon>Vertebrata</taxon>
        <taxon>Euteleostomi</taxon>
        <taxon>Actinopterygii</taxon>
        <taxon>Neopterygii</taxon>
        <taxon>Teleostei</taxon>
        <taxon>Ostariophysi</taxon>
        <taxon>Gonorynchiformes</taxon>
        <taxon>Chanidae</taxon>
        <taxon>Chanos</taxon>
    </lineage>
</organism>
<dbReference type="InParanoid" id="A0A6J2UQ01"/>
<feature type="compositionally biased region" description="Polar residues" evidence="1">
    <location>
        <begin position="103"/>
        <end position="115"/>
    </location>
</feature>
<dbReference type="CTD" id="100317018"/>
<feature type="transmembrane region" description="Helical" evidence="2">
    <location>
        <begin position="12"/>
        <end position="39"/>
    </location>
</feature>
<evidence type="ECO:0000313" key="3">
    <source>
        <dbReference type="Proteomes" id="UP000504632"/>
    </source>
</evidence>
<sequence>MSGEDEECPGQPVWHSVLLFCCKGMIEGIIVLLFIWLLVQVLFTKHLEVHLQILLGVGLAVFCFSLILGCFLCCRHMKQQSPEDKEAASSQAPPTAADDHVTHAQSPTPSSGMTSVRVQYEELEGEVLEYPSAVGSSSSSDDDFVTSRRRSRAASELNEQYKSSFFPLRRLSSPSLSSSLYRPMTRGRSSLPSLPKLSLLSKTRKVLEHYCTVTGDSFLYSERCRLTSQSPGSPGTPSALQSQCLLLEEASLPNYGSNSLCELTAPSLNFSLIFSPARQSLTISLLSLTGTLQRLVGVSVLAQLPPVRPDAVEMSARHCSLGPQLQGHSLVLDVGCLEELQSCVLRLTVFSLNALGHRASSLGELEIPCRDMVWEPELPITCTRELRQPVDYVENSVFCEGVEALGKILIQLQYQALIHRLKVTVTDLPFFTVLIRSDPQVSVRDTYSPLAGFWVMFSLARSIQVMGKLTGGPCAAGAKMRQHSGIPFNLAL</sequence>
<reference evidence="4" key="1">
    <citation type="submission" date="2025-08" db="UniProtKB">
        <authorList>
            <consortium name="RefSeq"/>
        </authorList>
    </citation>
    <scope>IDENTIFICATION</scope>
</reference>
<evidence type="ECO:0000256" key="2">
    <source>
        <dbReference type="SAM" id="Phobius"/>
    </source>
</evidence>
<dbReference type="GeneID" id="115804797"/>
<dbReference type="Proteomes" id="UP000504632">
    <property type="component" value="Chromosome 2"/>
</dbReference>
<keyword evidence="2" id="KW-1133">Transmembrane helix</keyword>
<feature type="transmembrane region" description="Helical" evidence="2">
    <location>
        <begin position="51"/>
        <end position="74"/>
    </location>
</feature>
<protein>
    <submittedName>
        <fullName evidence="4">Uncharacterized protein syt18b</fullName>
    </submittedName>
</protein>
<gene>
    <name evidence="4" type="primary">syt18b</name>
</gene>
<dbReference type="OrthoDB" id="5915960at2759"/>
<name>A0A6J2UQ01_CHACN</name>